<dbReference type="EMBL" id="CP035913">
    <property type="protein sequence ID" value="QBE65068.1"/>
    <property type="molecule type" value="Genomic_DNA"/>
</dbReference>
<organism evidence="1 2">
    <name type="scientific">Pseudoduganella lutea</name>
    <dbReference type="NCBI Taxonomy" id="321985"/>
    <lineage>
        <taxon>Bacteria</taxon>
        <taxon>Pseudomonadati</taxon>
        <taxon>Pseudomonadota</taxon>
        <taxon>Betaproteobacteria</taxon>
        <taxon>Burkholderiales</taxon>
        <taxon>Oxalobacteraceae</taxon>
        <taxon>Telluria group</taxon>
        <taxon>Pseudoduganella</taxon>
    </lineage>
</organism>
<dbReference type="AlphaFoldDB" id="A0A4P6L2J6"/>
<dbReference type="RefSeq" id="WP_130188182.1">
    <property type="nucleotide sequence ID" value="NZ_CP035913.1"/>
</dbReference>
<gene>
    <name evidence="1" type="ORF">EWM63_20445</name>
</gene>
<name>A0A4P6L2J6_9BURK</name>
<dbReference type="Proteomes" id="UP000290637">
    <property type="component" value="Chromosome"/>
</dbReference>
<evidence type="ECO:0000313" key="1">
    <source>
        <dbReference type="EMBL" id="QBE65068.1"/>
    </source>
</evidence>
<evidence type="ECO:0000313" key="2">
    <source>
        <dbReference type="Proteomes" id="UP000290637"/>
    </source>
</evidence>
<accession>A0A4P6L2J6</accession>
<keyword evidence="2" id="KW-1185">Reference proteome</keyword>
<reference evidence="1 2" key="1">
    <citation type="submission" date="2019-02" db="EMBL/GenBank/DDBJ databases">
        <title>Draft Genome Sequences of Six Type Strains of the Genus Massilia.</title>
        <authorList>
            <person name="Miess H."/>
            <person name="Frediansyhah A."/>
            <person name="Gross H."/>
        </authorList>
    </citation>
    <scope>NUCLEOTIDE SEQUENCE [LARGE SCALE GENOMIC DNA]</scope>
    <source>
        <strain evidence="1 2">DSM 17473</strain>
    </source>
</reference>
<sequence length="151" mass="17153">MKIYVSGSEAESGLITFSETDFGRKKQQGGERFTVTASVEDFTCRFEPLYARCIAELIRDDEITGEFHPPFSGAARYPELDEFLGMAQHQRMEMIDTYFVFDILRLYIGEDLSDADVKWSVSSLDSLSLEDGILSLSGRLVKKTQSHEYPE</sequence>
<proteinExistence type="predicted"/>
<dbReference type="KEGG" id="plue:EWM63_20445"/>
<protein>
    <submittedName>
        <fullName evidence="1">Uncharacterized protein</fullName>
    </submittedName>
</protein>